<dbReference type="AlphaFoldDB" id="A0A1W7R9H2"/>
<keyword evidence="1" id="KW-0472">Membrane</keyword>
<evidence type="ECO:0000313" key="3">
    <source>
        <dbReference type="EMBL" id="JAV47792.1"/>
    </source>
</evidence>
<dbReference type="EMBL" id="GFAH01000597">
    <property type="protein sequence ID" value="JAV47792.1"/>
    <property type="molecule type" value="Transcribed_RNA"/>
</dbReference>
<dbReference type="Pfam" id="PF00168">
    <property type="entry name" value="C2"/>
    <property type="match status" value="2"/>
</dbReference>
<evidence type="ECO:0000259" key="2">
    <source>
        <dbReference type="PROSITE" id="PS50004"/>
    </source>
</evidence>
<protein>
    <submittedName>
        <fullName evidence="3">Synaptotagmin-1</fullName>
    </submittedName>
</protein>
<feature type="domain" description="C2" evidence="2">
    <location>
        <begin position="143"/>
        <end position="280"/>
    </location>
</feature>
<keyword evidence="1" id="KW-1133">Transmembrane helix</keyword>
<keyword evidence="1" id="KW-0812">Transmembrane</keyword>
<dbReference type="SMART" id="SM00239">
    <property type="entry name" value="C2"/>
    <property type="match status" value="2"/>
</dbReference>
<dbReference type="InterPro" id="IPR000008">
    <property type="entry name" value="C2_dom"/>
</dbReference>
<dbReference type="GO" id="GO:0001786">
    <property type="term" value="F:phosphatidylserine binding"/>
    <property type="evidence" value="ECO:0007669"/>
    <property type="project" value="TreeGrafter"/>
</dbReference>
<dbReference type="GO" id="GO:0005544">
    <property type="term" value="F:calcium-dependent phospholipid binding"/>
    <property type="evidence" value="ECO:0007669"/>
    <property type="project" value="TreeGrafter"/>
</dbReference>
<dbReference type="PROSITE" id="PS50004">
    <property type="entry name" value="C2"/>
    <property type="match status" value="2"/>
</dbReference>
<dbReference type="InterPro" id="IPR035892">
    <property type="entry name" value="C2_domain_sf"/>
</dbReference>
<reference evidence="3" key="1">
    <citation type="submission" date="2016-11" db="EMBL/GenBank/DDBJ databases">
        <title>Venom-gland transcriptomics and venom proteomics of the black-back scorpion (Hadrurus spadix) reveal detectability challenges and an unexplored realm of animal toxin diversity.</title>
        <authorList>
            <person name="Rokyta D.R."/>
            <person name="Ward M.J."/>
        </authorList>
    </citation>
    <scope>NUCLEOTIDE SEQUENCE</scope>
    <source>
        <tissue evidence="3">Venom gland</tissue>
    </source>
</reference>
<feature type="domain" description="C2" evidence="2">
    <location>
        <begin position="289"/>
        <end position="422"/>
    </location>
</feature>
<organism evidence="3">
    <name type="scientific">Hadrurus spadix</name>
    <dbReference type="NCBI Taxonomy" id="141984"/>
    <lineage>
        <taxon>Eukaryota</taxon>
        <taxon>Metazoa</taxon>
        <taxon>Ecdysozoa</taxon>
        <taxon>Arthropoda</taxon>
        <taxon>Chelicerata</taxon>
        <taxon>Arachnida</taxon>
        <taxon>Scorpiones</taxon>
        <taxon>Iurida</taxon>
        <taxon>Iuroidea</taxon>
        <taxon>Hadrurus</taxon>
    </lineage>
</organism>
<dbReference type="GO" id="GO:0000149">
    <property type="term" value="F:SNARE binding"/>
    <property type="evidence" value="ECO:0007669"/>
    <property type="project" value="TreeGrafter"/>
</dbReference>
<dbReference type="SUPFAM" id="SSF49562">
    <property type="entry name" value="C2 domain (Calcium/lipid-binding domain, CaLB)"/>
    <property type="match status" value="2"/>
</dbReference>
<dbReference type="GO" id="GO:0005509">
    <property type="term" value="F:calcium ion binding"/>
    <property type="evidence" value="ECO:0007669"/>
    <property type="project" value="TreeGrafter"/>
</dbReference>
<proteinExistence type="predicted"/>
<dbReference type="GO" id="GO:0070382">
    <property type="term" value="C:exocytic vesicle"/>
    <property type="evidence" value="ECO:0007669"/>
    <property type="project" value="TreeGrafter"/>
</dbReference>
<dbReference type="Gene3D" id="2.60.40.150">
    <property type="entry name" value="C2 domain"/>
    <property type="match status" value="2"/>
</dbReference>
<dbReference type="PANTHER" id="PTHR10024">
    <property type="entry name" value="SYNAPTOTAGMIN"/>
    <property type="match status" value="1"/>
</dbReference>
<feature type="transmembrane region" description="Helical" evidence="1">
    <location>
        <begin position="39"/>
        <end position="67"/>
    </location>
</feature>
<dbReference type="CDD" id="cd00276">
    <property type="entry name" value="C2B_Synaptotagmin"/>
    <property type="match status" value="1"/>
</dbReference>
<sequence>MIINETNTTELDTNSTLGTESPFIPLQFTSFKLTEEERLLVIFICGAIVMVVTVATVCLVTECCWLFQSGQWKKKDATLKTPLMDFSLPPHYTTSTVQKCHSEFYLDRLQKLSKNSVHSMLPLNSQLDPYNIPGEYRDMDDANYGQVTFSLRFASKDKATTGQLCILLKEAQDLPPKPYGGACDPYIIIKLYLLRNRHQKIKQSSVPFCVFQSSVKKKTRHPLFMENFVVSASKSDLKICVARFFIYDSDKYANDTELGECIIYLKDYYLWKNPQTEQQTIDLIEPQEDKGKLCLGLTYLPTAQRVTFTIVQADHLKLTPENPAHFAPFVRVLMLCRGRIVQKRKTNVCRGSSFPVFNEVLVFDLPPSELENVLFVVIVSENGGGSNCSMEDPTISSCQKKHHVGKIILGKYAKGRALEHWTAMKQSPRKLLTYWHTLC</sequence>
<dbReference type="GO" id="GO:0017156">
    <property type="term" value="P:calcium-ion regulated exocytosis"/>
    <property type="evidence" value="ECO:0007669"/>
    <property type="project" value="TreeGrafter"/>
</dbReference>
<accession>A0A1W7R9H2</accession>
<name>A0A1W7R9H2_9SCOR</name>
<dbReference type="GO" id="GO:0030276">
    <property type="term" value="F:clathrin binding"/>
    <property type="evidence" value="ECO:0007669"/>
    <property type="project" value="TreeGrafter"/>
</dbReference>
<evidence type="ECO:0000256" key="1">
    <source>
        <dbReference type="SAM" id="Phobius"/>
    </source>
</evidence>
<dbReference type="PANTHER" id="PTHR10024:SF374">
    <property type="entry name" value="C2 DOMAIN-CONTAINING PROTEIN"/>
    <property type="match status" value="1"/>
</dbReference>
<dbReference type="GO" id="GO:0005886">
    <property type="term" value="C:plasma membrane"/>
    <property type="evidence" value="ECO:0007669"/>
    <property type="project" value="TreeGrafter"/>
</dbReference>